<protein>
    <submittedName>
        <fullName evidence="1">Uncharacterized protein</fullName>
    </submittedName>
</protein>
<reference evidence="1 2" key="1">
    <citation type="submission" date="2019-03" db="EMBL/GenBank/DDBJ databases">
        <title>Single cell metagenomics reveals metabolic interactions within the superorganism composed of flagellate Streblomastix strix and complex community of Bacteroidetes bacteria on its surface.</title>
        <authorList>
            <person name="Treitli S.C."/>
            <person name="Kolisko M."/>
            <person name="Husnik F."/>
            <person name="Keeling P."/>
            <person name="Hampl V."/>
        </authorList>
    </citation>
    <scope>NUCLEOTIDE SEQUENCE [LARGE SCALE GENOMIC DNA]</scope>
    <source>
        <strain evidence="1">ST1C</strain>
    </source>
</reference>
<dbReference type="AlphaFoldDB" id="A0A5J4TTV3"/>
<comment type="caution">
    <text evidence="1">The sequence shown here is derived from an EMBL/GenBank/DDBJ whole genome shotgun (WGS) entry which is preliminary data.</text>
</comment>
<dbReference type="EMBL" id="SNRW01025217">
    <property type="protein sequence ID" value="KAA6361674.1"/>
    <property type="molecule type" value="Genomic_DNA"/>
</dbReference>
<evidence type="ECO:0000313" key="1">
    <source>
        <dbReference type="EMBL" id="KAA6361674.1"/>
    </source>
</evidence>
<sequence>IYQQNTTSLSAAPGMGGCRSASESQIDLLLLWRNYYNPSFPPQPQLVKTCNEQVEEEGANEEIEALMINKGHTYNVIDQANRAKVWILKIFFDQSNPQLRWHEYRYF</sequence>
<dbReference type="Proteomes" id="UP000324800">
    <property type="component" value="Unassembled WGS sequence"/>
</dbReference>
<organism evidence="1 2">
    <name type="scientific">Streblomastix strix</name>
    <dbReference type="NCBI Taxonomy" id="222440"/>
    <lineage>
        <taxon>Eukaryota</taxon>
        <taxon>Metamonada</taxon>
        <taxon>Preaxostyla</taxon>
        <taxon>Oxymonadida</taxon>
        <taxon>Streblomastigidae</taxon>
        <taxon>Streblomastix</taxon>
    </lineage>
</organism>
<proteinExistence type="predicted"/>
<accession>A0A5J4TTV3</accession>
<gene>
    <name evidence="1" type="ORF">EZS28_042799</name>
</gene>
<evidence type="ECO:0000313" key="2">
    <source>
        <dbReference type="Proteomes" id="UP000324800"/>
    </source>
</evidence>
<name>A0A5J4TTV3_9EUKA</name>
<feature type="non-terminal residue" evidence="1">
    <location>
        <position position="1"/>
    </location>
</feature>